<protein>
    <recommendedName>
        <fullName evidence="3">Type II toxin-antitoxin system RelE/ParE family toxin</fullName>
    </recommendedName>
</protein>
<evidence type="ECO:0000313" key="1">
    <source>
        <dbReference type="EMBL" id="WEF34382.1"/>
    </source>
</evidence>
<keyword evidence="2" id="KW-1185">Reference proteome</keyword>
<dbReference type="Proteomes" id="UP001216510">
    <property type="component" value="Chromosome"/>
</dbReference>
<dbReference type="Pfam" id="PF20242">
    <property type="entry name" value="Emfourin"/>
    <property type="match status" value="1"/>
</dbReference>
<gene>
    <name evidence="1" type="ORF">PX653_06300</name>
</gene>
<evidence type="ECO:0000313" key="2">
    <source>
        <dbReference type="Proteomes" id="UP001216510"/>
    </source>
</evidence>
<name>A0ABY8BER1_9BURK</name>
<reference evidence="1 2" key="1">
    <citation type="submission" date="2023-02" db="EMBL/GenBank/DDBJ databases">
        <title>Gemone sequence of Telluria chitinolytica ACM 3522T.</title>
        <authorList>
            <person name="Frediansyah A."/>
            <person name="Miess H."/>
            <person name="Gross H."/>
        </authorList>
    </citation>
    <scope>NUCLEOTIDE SEQUENCE [LARGE SCALE GENOMIC DNA]</scope>
    <source>
        <strain evidence="1 2">ACM 3522</strain>
    </source>
</reference>
<sequence length="99" mass="10617">MRIELVTEGGFAALPGLNRPMVLDCATLPQAEAAQCERLARELAAAPGPSAAPSALRDGRRYRLTLHFGERSVTCVAADQAMSGPFHELLQIVKAHGHR</sequence>
<accession>A0ABY8BER1</accession>
<evidence type="ECO:0008006" key="3">
    <source>
        <dbReference type="Google" id="ProtNLM"/>
    </source>
</evidence>
<dbReference type="InterPro" id="IPR049457">
    <property type="entry name" value="Emfourin"/>
</dbReference>
<dbReference type="RefSeq" id="WP_277417060.1">
    <property type="nucleotide sequence ID" value="NZ_CP119083.1"/>
</dbReference>
<proteinExistence type="predicted"/>
<organism evidence="1 2">
    <name type="scientific">Pseudoduganella chitinolytica</name>
    <dbReference type="NCBI Taxonomy" id="34070"/>
    <lineage>
        <taxon>Bacteria</taxon>
        <taxon>Pseudomonadati</taxon>
        <taxon>Pseudomonadota</taxon>
        <taxon>Betaproteobacteria</taxon>
        <taxon>Burkholderiales</taxon>
        <taxon>Oxalobacteraceae</taxon>
        <taxon>Telluria group</taxon>
        <taxon>Pseudoduganella</taxon>
    </lineage>
</organism>
<dbReference type="EMBL" id="CP119083">
    <property type="protein sequence ID" value="WEF34382.1"/>
    <property type="molecule type" value="Genomic_DNA"/>
</dbReference>